<dbReference type="Pfam" id="PF08387">
    <property type="entry name" value="FBD"/>
    <property type="match status" value="1"/>
</dbReference>
<dbReference type="InterPro" id="IPR050232">
    <property type="entry name" value="FBL13/AtMIF1-like"/>
</dbReference>
<proteinExistence type="predicted"/>
<feature type="domain" description="FBD" evidence="1">
    <location>
        <begin position="238"/>
        <end position="315"/>
    </location>
</feature>
<dbReference type="PANTHER" id="PTHR31900">
    <property type="entry name" value="F-BOX/RNI SUPERFAMILY PROTEIN-RELATED"/>
    <property type="match status" value="1"/>
</dbReference>
<dbReference type="EMBL" id="JAJJMB010008074">
    <property type="protein sequence ID" value="KAI3925588.1"/>
    <property type="molecule type" value="Genomic_DNA"/>
</dbReference>
<organism evidence="2 3">
    <name type="scientific">Papaver atlanticum</name>
    <dbReference type="NCBI Taxonomy" id="357466"/>
    <lineage>
        <taxon>Eukaryota</taxon>
        <taxon>Viridiplantae</taxon>
        <taxon>Streptophyta</taxon>
        <taxon>Embryophyta</taxon>
        <taxon>Tracheophyta</taxon>
        <taxon>Spermatophyta</taxon>
        <taxon>Magnoliopsida</taxon>
        <taxon>Ranunculales</taxon>
        <taxon>Papaveraceae</taxon>
        <taxon>Papaveroideae</taxon>
        <taxon>Papaver</taxon>
    </lineage>
</organism>
<evidence type="ECO:0000313" key="3">
    <source>
        <dbReference type="Proteomes" id="UP001202328"/>
    </source>
</evidence>
<accession>A0AAD4XLL1</accession>
<dbReference type="AlphaFoldDB" id="A0AAD4XLL1"/>
<sequence length="315" mass="35498">MSLPQLKVLNFYGLSISGVEFSKTLLSSCPVLKTLCIEECVIPTDNRMNLIVDSLSLRLFEYTCCRTQLLPQNDTMADIIKLNSPNLEYFTFKSLLTHDYSLEICSPLFEVFLSVSLKGLEESENADTYLELSSTEKAVYAKRTLKYLGAVYMVTEMTLSPGFPEVLSQSPDLFVCEPPWLRNLHLLTMVIWCTRVCLRSIAYLLNISPNITRLVLISEEEVNLADVGDDWEAGLSFPGVLSHLKSVQFEEVEGCDAELKLLSFLLKNAKVLQKVVVCFRSSSGSRVVRMRQVKQFEDKIRAVPTASSGIEMVFE</sequence>
<name>A0AAD4XLL1_9MAGN</name>
<dbReference type="InterPro" id="IPR006566">
    <property type="entry name" value="FBD"/>
</dbReference>
<evidence type="ECO:0000259" key="1">
    <source>
        <dbReference type="SMART" id="SM00579"/>
    </source>
</evidence>
<dbReference type="SMART" id="SM00579">
    <property type="entry name" value="FBD"/>
    <property type="match status" value="1"/>
</dbReference>
<protein>
    <recommendedName>
        <fullName evidence="1">FBD domain-containing protein</fullName>
    </recommendedName>
</protein>
<reference evidence="2" key="1">
    <citation type="submission" date="2022-04" db="EMBL/GenBank/DDBJ databases">
        <title>A functionally conserved STORR gene fusion in Papaver species that diverged 16.8 million years ago.</title>
        <authorList>
            <person name="Catania T."/>
        </authorList>
    </citation>
    <scope>NUCLEOTIDE SEQUENCE</scope>
    <source>
        <strain evidence="2">S-188037</strain>
    </source>
</reference>
<comment type="caution">
    <text evidence="2">The sequence shown here is derived from an EMBL/GenBank/DDBJ whole genome shotgun (WGS) entry which is preliminary data.</text>
</comment>
<gene>
    <name evidence="2" type="ORF">MKW98_001442</name>
</gene>
<dbReference type="PANTHER" id="PTHR31900:SF30">
    <property type="entry name" value="SUPERFAMILY PROTEIN, PUTATIVE-RELATED"/>
    <property type="match status" value="1"/>
</dbReference>
<dbReference type="Proteomes" id="UP001202328">
    <property type="component" value="Unassembled WGS sequence"/>
</dbReference>
<evidence type="ECO:0000313" key="2">
    <source>
        <dbReference type="EMBL" id="KAI3925588.1"/>
    </source>
</evidence>
<keyword evidence="3" id="KW-1185">Reference proteome</keyword>